<evidence type="ECO:0000256" key="3">
    <source>
        <dbReference type="ARBA" id="ARBA00023034"/>
    </source>
</evidence>
<feature type="domain" description="FAM20 C-terminal" evidence="9">
    <location>
        <begin position="206"/>
        <end position="326"/>
    </location>
</feature>
<feature type="active site" evidence="6">
    <location>
        <position position="311"/>
    </location>
</feature>
<evidence type="ECO:0000256" key="7">
    <source>
        <dbReference type="PIRSR" id="PIRSR624869-2"/>
    </source>
</evidence>
<evidence type="ECO:0000256" key="2">
    <source>
        <dbReference type="ARBA" id="ARBA00006557"/>
    </source>
</evidence>
<feature type="binding site" evidence="7">
    <location>
        <position position="139"/>
    </location>
    <ligand>
        <name>ATP</name>
        <dbReference type="ChEBI" id="CHEBI:30616"/>
    </ligand>
</feature>
<dbReference type="GO" id="GO:0005794">
    <property type="term" value="C:Golgi apparatus"/>
    <property type="evidence" value="ECO:0007669"/>
    <property type="project" value="UniProtKB-SubCell"/>
</dbReference>
<keyword evidence="4" id="KW-1015">Disulfide bond</keyword>
<dbReference type="Pfam" id="PF06702">
    <property type="entry name" value="Fam20C"/>
    <property type="match status" value="1"/>
</dbReference>
<reference evidence="10" key="1">
    <citation type="submission" date="2023-08" db="EMBL/GenBank/DDBJ databases">
        <authorList>
            <person name="Alioto T."/>
            <person name="Alioto T."/>
            <person name="Gomez Garrido J."/>
        </authorList>
    </citation>
    <scope>NUCLEOTIDE SEQUENCE</scope>
</reference>
<dbReference type="PANTHER" id="PTHR12450:SF22">
    <property type="entry name" value="EXTRACELLULAR SERINE_THREONINE PROTEIN CG31145"/>
    <property type="match status" value="1"/>
</dbReference>
<comment type="subcellular location">
    <subcellularLocation>
        <location evidence="1">Golgi apparatus</location>
    </subcellularLocation>
</comment>
<dbReference type="GO" id="GO:0046872">
    <property type="term" value="F:metal ion binding"/>
    <property type="evidence" value="ECO:0007669"/>
    <property type="project" value="UniProtKB-KW"/>
</dbReference>
<sequence>MDKSLRWRNSKRTSLLNADILQKCVNSSLNAVYIKELHRIMEKYFGDKIDVVPAQRRNVRMPSLKSIFRSYDQMSKLTSWEAIFYNIKQDALYDSRDPAVKAVLKDLLEQPIEEVEMKSGGTQLKLIFTFENEGRALFKPMRFPRDKETLPNHFYFVDFERHNAEIAAFHLDRILNFNRVPPNSGRLINMTRDIRRLSDKKLAKTFFISPAKNVCFHGSCSYYCDTSHAICGNPDMLEGSFALLLPPDKVAPRKIWRSPWRRSYSKHRKALWEIYDDYCDQVRTKPPFDKGRRLLDMTDMAVFDFLTGNMDRHHYDTFREFGNDTVADIR</sequence>
<evidence type="ECO:0000313" key="10">
    <source>
        <dbReference type="EMBL" id="CAI9722454.1"/>
    </source>
</evidence>
<dbReference type="GO" id="GO:0005524">
    <property type="term" value="F:ATP binding"/>
    <property type="evidence" value="ECO:0007669"/>
    <property type="project" value="UniProtKB-KW"/>
</dbReference>
<protein>
    <recommendedName>
        <fullName evidence="9">FAM20 C-terminal domain-containing protein</fullName>
    </recommendedName>
</protein>
<keyword evidence="3" id="KW-0333">Golgi apparatus</keyword>
<keyword evidence="7" id="KW-0547">Nucleotide-binding</keyword>
<gene>
    <name evidence="10" type="ORF">OCTVUL_1B008061</name>
</gene>
<name>A0AA36AUQ8_OCTVU</name>
<organism evidence="10 11">
    <name type="scientific">Octopus vulgaris</name>
    <name type="common">Common octopus</name>
    <dbReference type="NCBI Taxonomy" id="6645"/>
    <lineage>
        <taxon>Eukaryota</taxon>
        <taxon>Metazoa</taxon>
        <taxon>Spiralia</taxon>
        <taxon>Lophotrochozoa</taxon>
        <taxon>Mollusca</taxon>
        <taxon>Cephalopoda</taxon>
        <taxon>Coleoidea</taxon>
        <taxon>Octopodiformes</taxon>
        <taxon>Octopoda</taxon>
        <taxon>Incirrata</taxon>
        <taxon>Octopodidae</taxon>
        <taxon>Octopus</taxon>
    </lineage>
</organism>
<evidence type="ECO:0000256" key="6">
    <source>
        <dbReference type="PIRSR" id="PIRSR624869-1"/>
    </source>
</evidence>
<comment type="cofactor">
    <cofactor evidence="8">
        <name>Mn(2+)</name>
        <dbReference type="ChEBI" id="CHEBI:29035"/>
    </cofactor>
</comment>
<dbReference type="InterPro" id="IPR009581">
    <property type="entry name" value="FAM20_C"/>
</dbReference>
<keyword evidence="7" id="KW-0067">ATP-binding</keyword>
<evidence type="ECO:0000256" key="1">
    <source>
        <dbReference type="ARBA" id="ARBA00004555"/>
    </source>
</evidence>
<keyword evidence="11" id="KW-1185">Reference proteome</keyword>
<dbReference type="PANTHER" id="PTHR12450">
    <property type="entry name" value="DENTIN MATRIX PROTEIN 4 PROTEIN FAM20"/>
    <property type="match status" value="1"/>
</dbReference>
<accession>A0AA36AUQ8</accession>
<keyword evidence="8" id="KW-0464">Manganese</keyword>
<dbReference type="Proteomes" id="UP001162480">
    <property type="component" value="Chromosome 5"/>
</dbReference>
<feature type="binding site" evidence="8">
    <location>
        <position position="160"/>
    </location>
    <ligand>
        <name>Mn(2+)</name>
        <dbReference type="ChEBI" id="CHEBI:29035"/>
    </ligand>
</feature>
<keyword evidence="5" id="KW-0325">Glycoprotein</keyword>
<dbReference type="InterPro" id="IPR024869">
    <property type="entry name" value="FAM20"/>
</dbReference>
<evidence type="ECO:0000256" key="4">
    <source>
        <dbReference type="ARBA" id="ARBA00023157"/>
    </source>
</evidence>
<evidence type="ECO:0000256" key="5">
    <source>
        <dbReference type="ARBA" id="ARBA00023180"/>
    </source>
</evidence>
<evidence type="ECO:0000259" key="9">
    <source>
        <dbReference type="Pfam" id="PF06702"/>
    </source>
</evidence>
<feature type="binding site" evidence="7">
    <location>
        <position position="123"/>
    </location>
    <ligand>
        <name>ATP</name>
        <dbReference type="ChEBI" id="CHEBI:30616"/>
    </ligand>
</feature>
<evidence type="ECO:0000256" key="8">
    <source>
        <dbReference type="PIRSR" id="PIRSR624869-3"/>
    </source>
</evidence>
<feature type="binding site" evidence="7">
    <location>
        <begin position="242"/>
        <end position="245"/>
    </location>
    <ligand>
        <name>ATP</name>
        <dbReference type="ChEBI" id="CHEBI:30616"/>
    </ligand>
</feature>
<comment type="similarity">
    <text evidence="2">Belongs to the FAM20 family.</text>
</comment>
<evidence type="ECO:0000313" key="11">
    <source>
        <dbReference type="Proteomes" id="UP001162480"/>
    </source>
</evidence>
<keyword evidence="8" id="KW-0479">Metal-binding</keyword>
<feature type="binding site" evidence="7">
    <location>
        <position position="160"/>
    </location>
    <ligand>
        <name>ATP</name>
        <dbReference type="ChEBI" id="CHEBI:30616"/>
    </ligand>
</feature>
<proteinExistence type="inferred from homology"/>
<dbReference type="EMBL" id="OX597818">
    <property type="protein sequence ID" value="CAI9722454.1"/>
    <property type="molecule type" value="Genomic_DNA"/>
</dbReference>
<dbReference type="AlphaFoldDB" id="A0AA36AUQ8"/>
<dbReference type="GO" id="GO:0016773">
    <property type="term" value="F:phosphotransferase activity, alcohol group as acceptor"/>
    <property type="evidence" value="ECO:0007669"/>
    <property type="project" value="TreeGrafter"/>
</dbReference>